<keyword evidence="1" id="KW-1133">Transmembrane helix</keyword>
<dbReference type="AlphaFoldDB" id="A0A0K1P889"/>
<organism evidence="2 3">
    <name type="scientific">Spiroplasma turonicum</name>
    <dbReference type="NCBI Taxonomy" id="216946"/>
    <lineage>
        <taxon>Bacteria</taxon>
        <taxon>Bacillati</taxon>
        <taxon>Mycoplasmatota</taxon>
        <taxon>Mollicutes</taxon>
        <taxon>Entomoplasmatales</taxon>
        <taxon>Spiroplasmataceae</taxon>
        <taxon>Spiroplasma</taxon>
    </lineage>
</organism>
<protein>
    <recommendedName>
        <fullName evidence="4">Transmembrane protein</fullName>
    </recommendedName>
</protein>
<dbReference type="Proteomes" id="UP000067243">
    <property type="component" value="Chromosome"/>
</dbReference>
<feature type="transmembrane region" description="Helical" evidence="1">
    <location>
        <begin position="111"/>
        <end position="131"/>
    </location>
</feature>
<feature type="transmembrane region" description="Helical" evidence="1">
    <location>
        <begin position="152"/>
        <end position="179"/>
    </location>
</feature>
<keyword evidence="3" id="KW-1185">Reference proteome</keyword>
<accession>A0A0K1P889</accession>
<dbReference type="KEGG" id="stur:STURON_00866"/>
<gene>
    <name evidence="2" type="ORF">STURON_00866</name>
</gene>
<evidence type="ECO:0000313" key="2">
    <source>
        <dbReference type="EMBL" id="AKU80112.1"/>
    </source>
</evidence>
<dbReference type="OrthoDB" id="389220at2"/>
<evidence type="ECO:0000256" key="1">
    <source>
        <dbReference type="SAM" id="Phobius"/>
    </source>
</evidence>
<dbReference type="RefSeq" id="WP_075048681.1">
    <property type="nucleotide sequence ID" value="NZ_CP012328.1"/>
</dbReference>
<proteinExistence type="predicted"/>
<feature type="transmembrane region" description="Helical" evidence="1">
    <location>
        <begin position="41"/>
        <end position="63"/>
    </location>
</feature>
<feature type="transmembrane region" description="Helical" evidence="1">
    <location>
        <begin position="75"/>
        <end position="99"/>
    </location>
</feature>
<evidence type="ECO:0008006" key="4">
    <source>
        <dbReference type="Google" id="ProtNLM"/>
    </source>
</evidence>
<keyword evidence="1" id="KW-0472">Membrane</keyword>
<evidence type="ECO:0000313" key="3">
    <source>
        <dbReference type="Proteomes" id="UP000067243"/>
    </source>
</evidence>
<dbReference type="Gene3D" id="1.10.1760.20">
    <property type="match status" value="1"/>
</dbReference>
<keyword evidence="1" id="KW-0812">Transmembrane</keyword>
<dbReference type="PATRIC" id="fig|216946.3.peg.895"/>
<name>A0A0K1P889_9MOLU</name>
<feature type="transmembrane region" description="Helical" evidence="1">
    <location>
        <begin position="199"/>
        <end position="224"/>
    </location>
</feature>
<dbReference type="STRING" id="216946.STURO_v1c08610"/>
<dbReference type="EMBL" id="CP012328">
    <property type="protein sequence ID" value="AKU80112.1"/>
    <property type="molecule type" value="Genomic_DNA"/>
</dbReference>
<reference evidence="2 3" key="1">
    <citation type="journal article" date="2015" name="Genome Announc.">
        <title>Complete Genome Sequence of Spiroplasma turonicum Strain Tab4cT, a Parasite of a Horse Fly, Haematopota sp. (Diptera: Tabanidae).</title>
        <authorList>
            <person name="Davis R.E."/>
            <person name="Shao J."/>
            <person name="Zhao Y."/>
            <person name="Gasparich G.E."/>
            <person name="Gaynor B.J."/>
            <person name="Donofrio N."/>
        </authorList>
    </citation>
    <scope>NUCLEOTIDE SEQUENCE [LARGE SCALE GENOMIC DNA]</scope>
    <source>
        <strain evidence="2 3">Tab4c</strain>
    </source>
</reference>
<sequence>MKNDINKNNETIIIDDNDIDIHFNPWKQKIKKYFTLSTKKITYLSLLLAINVTISLVCFLVFAKVAFLGFLRIELSFISYLICYRLVNSFYASILIFIGTWIRFGWIDNDFVGLISLNISDLLALIIYIFFHHIFTKVLKVDKKLHFYMLNILSFILCIISVGLINIILNFAFLLPMYIYFLGYYGSVNDFLKSLHINWFVYALIIFGFNALKYSINFIIYIMINESIEKFISKL</sequence>